<dbReference type="RefSeq" id="WP_275681951.1">
    <property type="nucleotide sequence ID" value="NZ_JAJLJH010000002.1"/>
</dbReference>
<proteinExistence type="predicted"/>
<name>A0A9X1YH09_9BURK</name>
<protein>
    <submittedName>
        <fullName evidence="2">U32 family peptidase</fullName>
    </submittedName>
</protein>
<dbReference type="EMBL" id="JAJLJH010000002">
    <property type="protein sequence ID" value="MCK9685913.1"/>
    <property type="molecule type" value="Genomic_DNA"/>
</dbReference>
<dbReference type="PANTHER" id="PTHR30217">
    <property type="entry name" value="PEPTIDASE U32 FAMILY"/>
    <property type="match status" value="1"/>
</dbReference>
<evidence type="ECO:0000313" key="3">
    <source>
        <dbReference type="Proteomes" id="UP001139353"/>
    </source>
</evidence>
<dbReference type="AlphaFoldDB" id="A0A9X1YH09"/>
<reference evidence="2" key="1">
    <citation type="submission" date="2021-11" db="EMBL/GenBank/DDBJ databases">
        <title>BS-T2-15 a new species belonging to the Comamonadaceae family isolated from the soil of a French oak forest.</title>
        <authorList>
            <person name="Mieszkin S."/>
            <person name="Alain K."/>
        </authorList>
    </citation>
    <scope>NUCLEOTIDE SEQUENCE</scope>
    <source>
        <strain evidence="2">BS-T2-15</strain>
    </source>
</reference>
<accession>A0A9X1YH09</accession>
<feature type="domain" description="Peptidase U32 collagenase" evidence="1">
    <location>
        <begin position="409"/>
        <end position="523"/>
    </location>
</feature>
<organism evidence="2 3">
    <name type="scientific">Scleromatobacter humisilvae</name>
    <dbReference type="NCBI Taxonomy" id="2897159"/>
    <lineage>
        <taxon>Bacteria</taxon>
        <taxon>Pseudomonadati</taxon>
        <taxon>Pseudomonadota</taxon>
        <taxon>Betaproteobacteria</taxon>
        <taxon>Burkholderiales</taxon>
        <taxon>Sphaerotilaceae</taxon>
        <taxon>Scleromatobacter</taxon>
    </lineage>
</organism>
<evidence type="ECO:0000313" key="2">
    <source>
        <dbReference type="EMBL" id="MCK9685913.1"/>
    </source>
</evidence>
<dbReference type="PROSITE" id="PS01276">
    <property type="entry name" value="PEPTIDASE_U32"/>
    <property type="match status" value="1"/>
</dbReference>
<dbReference type="Pfam" id="PF01136">
    <property type="entry name" value="Peptidase_U32"/>
    <property type="match status" value="1"/>
</dbReference>
<keyword evidence="3" id="KW-1185">Reference proteome</keyword>
<dbReference type="Proteomes" id="UP001139353">
    <property type="component" value="Unassembled WGS sequence"/>
</dbReference>
<dbReference type="SUPFAM" id="SSF51395">
    <property type="entry name" value="FMN-linked oxidoreductases"/>
    <property type="match status" value="1"/>
</dbReference>
<dbReference type="InterPro" id="IPR001539">
    <property type="entry name" value="Peptidase_U32"/>
</dbReference>
<dbReference type="InterPro" id="IPR051454">
    <property type="entry name" value="RNA/ubiquinone_mod_enzymes"/>
</dbReference>
<dbReference type="PANTHER" id="PTHR30217:SF10">
    <property type="entry name" value="23S RRNA 5-HYDROXYCYTIDINE C2501 SYNTHASE"/>
    <property type="match status" value="1"/>
</dbReference>
<sequence>MHSTPFNFTSVAPAVTAEIELLAPAKNADIGIEAVNHGADAIYIGGPAFGARASAGNDIRDIERLTRHAHRYGAKVFITLNTILRDDELEDARKMAWAVHEAGADALIVQDMGLLMLDLPPIQLHASTQTDIRTPEKAKFLQDVGFSQMVIARELDLRQIRDIAAVTPNATLEFFIHGALCVAYSGQCYLSHAHTGRSANRGDCSQPCRLPYTVTDAKGGIVAHDSHVLSMKDNNQTANLDTLVDAGIRSFKIEGRYKDMGYVKNITAHYRRQLDEMLERRPELRASSAGKATFNFVPDPDRNFNRESTDYFVTGRKMDIGAFDTPKHAGLFVGHVTKVAADHFEAELDDADTVLNNGDGLTYLDLQKELVGLQANVVARLPGQANRWRIEPNQPMSELKDIRSKPQLHRNRDMQWDRLLERKSAERLIGVWMTLSDVAGGLRLAVSDERGFAAHADALLELQPARDVERGVAMLREHLSKVGGTIFSLTELTIATSQPWFVPASRLNALRREALERLEQARIDQREILPRAMPVEPPAPFPEDTLSYLANVYNQPAHDFYLKHGVKVVEAAYESHEELGEVSLMITKHCVRWSMSLCPKQAKGVTGVQGTVRAEPLVLQNGSEKLTLRFDCKPCEMHVVGKIKKQVINEAMAVPMTFFRTRPAPQRAGH</sequence>
<comment type="caution">
    <text evidence="2">The sequence shown here is derived from an EMBL/GenBank/DDBJ whole genome shotgun (WGS) entry which is preliminary data.</text>
</comment>
<evidence type="ECO:0000259" key="1">
    <source>
        <dbReference type="Pfam" id="PF12392"/>
    </source>
</evidence>
<dbReference type="InterPro" id="IPR020988">
    <property type="entry name" value="Pept_U32_collagenase"/>
</dbReference>
<gene>
    <name evidence="2" type="ORF">LPC04_09355</name>
</gene>
<dbReference type="Pfam" id="PF12392">
    <property type="entry name" value="DUF3656"/>
    <property type="match status" value="1"/>
</dbReference>